<dbReference type="EMBL" id="KZ613740">
    <property type="protein sequence ID" value="PMD66900.1"/>
    <property type="molecule type" value="Genomic_DNA"/>
</dbReference>
<keyword evidence="2" id="KW-1185">Reference proteome</keyword>
<dbReference type="STRING" id="1095630.A0A2J6TV52"/>
<dbReference type="OrthoDB" id="265717at2759"/>
<dbReference type="AlphaFoldDB" id="A0A2J6TV52"/>
<evidence type="ECO:0000313" key="1">
    <source>
        <dbReference type="EMBL" id="PMD66900.1"/>
    </source>
</evidence>
<dbReference type="RefSeq" id="XP_024743804.1">
    <property type="nucleotide sequence ID" value="XM_024873564.1"/>
</dbReference>
<proteinExistence type="predicted"/>
<evidence type="ECO:0000313" key="2">
    <source>
        <dbReference type="Proteomes" id="UP000235371"/>
    </source>
</evidence>
<gene>
    <name evidence="1" type="ORF">K444DRAFT_515049</name>
</gene>
<organism evidence="1 2">
    <name type="scientific">Hyaloscypha bicolor E</name>
    <dbReference type="NCBI Taxonomy" id="1095630"/>
    <lineage>
        <taxon>Eukaryota</taxon>
        <taxon>Fungi</taxon>
        <taxon>Dikarya</taxon>
        <taxon>Ascomycota</taxon>
        <taxon>Pezizomycotina</taxon>
        <taxon>Leotiomycetes</taxon>
        <taxon>Helotiales</taxon>
        <taxon>Hyaloscyphaceae</taxon>
        <taxon>Hyaloscypha</taxon>
        <taxon>Hyaloscypha bicolor</taxon>
    </lineage>
</organism>
<accession>A0A2J6TV52</accession>
<reference evidence="1 2" key="1">
    <citation type="submission" date="2016-04" db="EMBL/GenBank/DDBJ databases">
        <title>A degradative enzymes factory behind the ericoid mycorrhizal symbiosis.</title>
        <authorList>
            <consortium name="DOE Joint Genome Institute"/>
            <person name="Martino E."/>
            <person name="Morin E."/>
            <person name="Grelet G."/>
            <person name="Kuo A."/>
            <person name="Kohler A."/>
            <person name="Daghino S."/>
            <person name="Barry K."/>
            <person name="Choi C."/>
            <person name="Cichocki N."/>
            <person name="Clum A."/>
            <person name="Copeland A."/>
            <person name="Hainaut M."/>
            <person name="Haridas S."/>
            <person name="Labutti K."/>
            <person name="Lindquist E."/>
            <person name="Lipzen A."/>
            <person name="Khouja H.-R."/>
            <person name="Murat C."/>
            <person name="Ohm R."/>
            <person name="Olson A."/>
            <person name="Spatafora J."/>
            <person name="Veneault-Fourrey C."/>
            <person name="Henrissat B."/>
            <person name="Grigoriev I."/>
            <person name="Martin F."/>
            <person name="Perotto S."/>
        </authorList>
    </citation>
    <scope>NUCLEOTIDE SEQUENCE [LARGE SCALE GENOMIC DNA]</scope>
    <source>
        <strain evidence="1 2">E</strain>
    </source>
</reference>
<dbReference type="Proteomes" id="UP000235371">
    <property type="component" value="Unassembled WGS sequence"/>
</dbReference>
<dbReference type="InParanoid" id="A0A2J6TV52"/>
<feature type="non-terminal residue" evidence="1">
    <location>
        <position position="1"/>
    </location>
</feature>
<sequence>LSFYTDGRSSELAPAQVRKGYTAAILYAQRHTFMTSERGIRHEEHTNIKIFPLSLNSLLALSDRACQSAGWNEKGHKADCKLLKDADLNGLFSLKWDNFEGHVGFPLNTATVQKRLG</sequence>
<dbReference type="GeneID" id="36581644"/>
<name>A0A2J6TV52_9HELO</name>
<protein>
    <submittedName>
        <fullName evidence="1">Uncharacterized protein</fullName>
    </submittedName>
</protein>